<gene>
    <name evidence="11" type="ORF">HC031_13540</name>
</gene>
<evidence type="ECO:0000259" key="9">
    <source>
        <dbReference type="PROSITE" id="PS50893"/>
    </source>
</evidence>
<feature type="region of interest" description="Disordered" evidence="7">
    <location>
        <begin position="317"/>
        <end position="337"/>
    </location>
</feature>
<dbReference type="GO" id="GO:0005524">
    <property type="term" value="F:ATP binding"/>
    <property type="evidence" value="ECO:0007669"/>
    <property type="project" value="UniProtKB-KW"/>
</dbReference>
<comment type="subcellular location">
    <subcellularLocation>
        <location evidence="1">Cell membrane</location>
        <topology evidence="1">Multi-pass membrane protein</topology>
    </subcellularLocation>
</comment>
<feature type="domain" description="ABC transmembrane type-1" evidence="10">
    <location>
        <begin position="22"/>
        <end position="296"/>
    </location>
</feature>
<dbReference type="PROSITE" id="PS00211">
    <property type="entry name" value="ABC_TRANSPORTER_1"/>
    <property type="match status" value="1"/>
</dbReference>
<dbReference type="InterPro" id="IPR003439">
    <property type="entry name" value="ABC_transporter-like_ATP-bd"/>
</dbReference>
<keyword evidence="4 11" id="KW-0067">ATP-binding</keyword>
<feature type="transmembrane region" description="Helical" evidence="8">
    <location>
        <begin position="55"/>
        <end position="74"/>
    </location>
</feature>
<dbReference type="SUPFAM" id="SSF90123">
    <property type="entry name" value="ABC transporter transmembrane region"/>
    <property type="match status" value="1"/>
</dbReference>
<name>A0ABX0XZV0_9ACTN</name>
<dbReference type="InterPro" id="IPR036640">
    <property type="entry name" value="ABC1_TM_sf"/>
</dbReference>
<dbReference type="SUPFAM" id="SSF52540">
    <property type="entry name" value="P-loop containing nucleoside triphosphate hydrolases"/>
    <property type="match status" value="1"/>
</dbReference>
<organism evidence="11 12">
    <name type="scientific">Planosporangium thailandense</name>
    <dbReference type="NCBI Taxonomy" id="765197"/>
    <lineage>
        <taxon>Bacteria</taxon>
        <taxon>Bacillati</taxon>
        <taxon>Actinomycetota</taxon>
        <taxon>Actinomycetes</taxon>
        <taxon>Micromonosporales</taxon>
        <taxon>Micromonosporaceae</taxon>
        <taxon>Planosporangium</taxon>
    </lineage>
</organism>
<dbReference type="InterPro" id="IPR027417">
    <property type="entry name" value="P-loop_NTPase"/>
</dbReference>
<dbReference type="Gene3D" id="3.40.50.300">
    <property type="entry name" value="P-loop containing nucleotide triphosphate hydrolases"/>
    <property type="match status" value="1"/>
</dbReference>
<evidence type="ECO:0000313" key="12">
    <source>
        <dbReference type="Proteomes" id="UP000722989"/>
    </source>
</evidence>
<evidence type="ECO:0000256" key="1">
    <source>
        <dbReference type="ARBA" id="ARBA00004651"/>
    </source>
</evidence>
<dbReference type="PANTHER" id="PTHR43394:SF1">
    <property type="entry name" value="ATP-BINDING CASSETTE SUB-FAMILY B MEMBER 10, MITOCHONDRIAL"/>
    <property type="match status" value="1"/>
</dbReference>
<dbReference type="SMART" id="SM00382">
    <property type="entry name" value="AAA"/>
    <property type="match status" value="1"/>
</dbReference>
<keyword evidence="12" id="KW-1185">Reference proteome</keyword>
<keyword evidence="5 8" id="KW-1133">Transmembrane helix</keyword>
<evidence type="ECO:0000259" key="10">
    <source>
        <dbReference type="PROSITE" id="PS50929"/>
    </source>
</evidence>
<dbReference type="CDD" id="cd07346">
    <property type="entry name" value="ABC_6TM_exporters"/>
    <property type="match status" value="1"/>
</dbReference>
<dbReference type="EMBL" id="JAATVY010000007">
    <property type="protein sequence ID" value="NJC70730.1"/>
    <property type="molecule type" value="Genomic_DNA"/>
</dbReference>
<feature type="domain" description="ABC transporter" evidence="9">
    <location>
        <begin position="340"/>
        <end position="574"/>
    </location>
</feature>
<proteinExistence type="predicted"/>
<keyword evidence="6 8" id="KW-0472">Membrane</keyword>
<feature type="transmembrane region" description="Helical" evidence="8">
    <location>
        <begin position="135"/>
        <end position="155"/>
    </location>
</feature>
<dbReference type="PROSITE" id="PS50893">
    <property type="entry name" value="ABC_TRANSPORTER_2"/>
    <property type="match status" value="1"/>
</dbReference>
<feature type="transmembrane region" description="Helical" evidence="8">
    <location>
        <begin position="161"/>
        <end position="178"/>
    </location>
</feature>
<evidence type="ECO:0000256" key="5">
    <source>
        <dbReference type="ARBA" id="ARBA00022989"/>
    </source>
</evidence>
<protein>
    <submittedName>
        <fullName evidence="11">ABC transporter ATP-binding protein</fullName>
    </submittedName>
</protein>
<dbReference type="Pfam" id="PF00664">
    <property type="entry name" value="ABC_membrane"/>
    <property type="match status" value="1"/>
</dbReference>
<evidence type="ECO:0000256" key="6">
    <source>
        <dbReference type="ARBA" id="ARBA00023136"/>
    </source>
</evidence>
<sequence>MTGEATTRRVARYLVRDRRQIALLAASAMAMALVSAAGPVLIAQGPEFGLRSGPVGAAALAAGVVAIGVVVWLLNRGRALLTRSLVARTVFAVRLDAMRAALSQDLRFYDRHSRAAVASRITNDLESFGEAAFGLLELLQQLLVVVLLVPLMFILDWRLSLVMLAGGAAIVLTTRQFGRATRRRAERAAAAVADLSVAIDESVAGLATVRAFDCAEPVAVAATAHNARLYDTTRRAELFAALLQPALAVLTGVLTAVLVLGGGLMVRAAVLSVTGWYLFVLATDRVAWLLASTGALDGQAQTALAAAGRVFDLIDESTAGSSPGPPAHPAPGGTAGPVRLRAEGLRLTYASGNEALRGVSLDIQPGQQVGLVGPSGSGKSTLLKVLARMYPPNDGQVWLGDETLSTVPEERLRREVAYLPQRPQLFTGTIADNLRLGDPGRTDAELARLVADAGLTSWLAGLPAGLDSEVGPGGTLLSHGQRQVVCLLRALAKRPRLILLDEPTANVDAATDEQLRIALRSLLSGVTCVMIAHRLQTIRHLDLIAVVREGRITESGTHDELLAAGGEYAALHHDFELGATGQQPPLIGSNA</sequence>
<dbReference type="InterPro" id="IPR017871">
    <property type="entry name" value="ABC_transporter-like_CS"/>
</dbReference>
<evidence type="ECO:0000256" key="3">
    <source>
        <dbReference type="ARBA" id="ARBA00022741"/>
    </source>
</evidence>
<dbReference type="RefSeq" id="WP_167925616.1">
    <property type="nucleotide sequence ID" value="NZ_JAATVY010000007.1"/>
</dbReference>
<dbReference type="Gene3D" id="1.20.1560.10">
    <property type="entry name" value="ABC transporter type 1, transmembrane domain"/>
    <property type="match status" value="1"/>
</dbReference>
<feature type="transmembrane region" description="Helical" evidence="8">
    <location>
        <begin position="238"/>
        <end position="258"/>
    </location>
</feature>
<dbReference type="InterPro" id="IPR003593">
    <property type="entry name" value="AAA+_ATPase"/>
</dbReference>
<evidence type="ECO:0000313" key="11">
    <source>
        <dbReference type="EMBL" id="NJC70730.1"/>
    </source>
</evidence>
<dbReference type="Pfam" id="PF00005">
    <property type="entry name" value="ABC_tran"/>
    <property type="match status" value="1"/>
</dbReference>
<dbReference type="PROSITE" id="PS50929">
    <property type="entry name" value="ABC_TM1F"/>
    <property type="match status" value="1"/>
</dbReference>
<dbReference type="Proteomes" id="UP000722989">
    <property type="component" value="Unassembled WGS sequence"/>
</dbReference>
<feature type="transmembrane region" description="Helical" evidence="8">
    <location>
        <begin position="21"/>
        <end position="43"/>
    </location>
</feature>
<evidence type="ECO:0000256" key="8">
    <source>
        <dbReference type="SAM" id="Phobius"/>
    </source>
</evidence>
<evidence type="ECO:0000256" key="4">
    <source>
        <dbReference type="ARBA" id="ARBA00022840"/>
    </source>
</evidence>
<comment type="caution">
    <text evidence="11">The sequence shown here is derived from an EMBL/GenBank/DDBJ whole genome shotgun (WGS) entry which is preliminary data.</text>
</comment>
<keyword evidence="3" id="KW-0547">Nucleotide-binding</keyword>
<dbReference type="InterPro" id="IPR011527">
    <property type="entry name" value="ABC1_TM_dom"/>
</dbReference>
<evidence type="ECO:0000256" key="2">
    <source>
        <dbReference type="ARBA" id="ARBA00022692"/>
    </source>
</evidence>
<dbReference type="PANTHER" id="PTHR43394">
    <property type="entry name" value="ATP-DEPENDENT PERMEASE MDL1, MITOCHONDRIAL"/>
    <property type="match status" value="1"/>
</dbReference>
<accession>A0ABX0XZV0</accession>
<evidence type="ECO:0000256" key="7">
    <source>
        <dbReference type="SAM" id="MobiDB-lite"/>
    </source>
</evidence>
<reference evidence="11 12" key="1">
    <citation type="submission" date="2020-03" db="EMBL/GenBank/DDBJ databases">
        <title>WGS of the type strain of Planosporangium spp.</title>
        <authorList>
            <person name="Thawai C."/>
        </authorList>
    </citation>
    <scope>NUCLEOTIDE SEQUENCE [LARGE SCALE GENOMIC DNA]</scope>
    <source>
        <strain evidence="11 12">TBRC 5610</strain>
    </source>
</reference>
<dbReference type="InterPro" id="IPR039421">
    <property type="entry name" value="Type_1_exporter"/>
</dbReference>
<keyword evidence="2 8" id="KW-0812">Transmembrane</keyword>